<dbReference type="Proteomes" id="UP000664169">
    <property type="component" value="Unassembled WGS sequence"/>
</dbReference>
<dbReference type="InterPro" id="IPR009057">
    <property type="entry name" value="Homeodomain-like_sf"/>
</dbReference>
<dbReference type="GO" id="GO:0031848">
    <property type="term" value="P:protection from non-homologous end joining at telomere"/>
    <property type="evidence" value="ECO:0007669"/>
    <property type="project" value="TreeGrafter"/>
</dbReference>
<evidence type="ECO:0000256" key="3">
    <source>
        <dbReference type="ARBA" id="ARBA00022895"/>
    </source>
</evidence>
<feature type="region of interest" description="Disordered" evidence="9">
    <location>
        <begin position="775"/>
        <end position="859"/>
    </location>
</feature>
<sequence length="1013" mass="114663">MADGTTLFNGLKFWLSRKIPMRSKFVDDIEKHGGIVVPVERLADMLIVDHLRKDNHLPNSYSYRFIELSVRNKALESKEDHSIHTTIAPTRPVGDPTQGVRTIRVPFTKEDDAFLIDWLSKTRQPLQGDRAFKDLEQANNRHTWQSWRARWVKRLRHLASTGQPEHSVKIPSAKPYVPVASTAPPPIVSPKDPIPRRYIEESNPQQEEPALNREATSPLQSSSRNDQPASSIRASDMDNHASEQHHPSSFRKIAPRLSRDDSHLRSDQDQRNSAPSKTNPEQLHAILARLSSDTKQSSNRTPTPATRPINRPGSRTVEASSLKSFRNGESDVLSKSTINNSLPLPSSRHVPSTIASDHKQDNKRTHVSRSMQDLRNTESMEEQQAPTEARNALWGASRMFDTGWEPSPKHVEETSQMVSNQSNKRQHPHRANEDKDASKVHANSDSALNAAPSKTHYTKELLWHEETAIKIWADLLLQIGVADIDLFEETVFLIANAKILRTLSDEAFQVVWRTWWQSRPEKTEDEWAHHFNYFCAPFYAAHVGVFRILYQQHLDNKSNGYRESRAAGIYGDTVRTVLMESPELESRKVHPKEDAKSVQTTSAVRSYQAEASPELGSKTHRQSNIQNSSEPKNSVRRQHTTENPTTPVSPLKRAHSSSEVPESPHTPRDTDTLVSKRYRVETDDERVAIDHRKSANKPNGHSRSSWTIKSTVEESSDENDEAGNESNDTFTRKAYKHRGASQPGSPSATKVQANIDRQLWLEEEDAEQAGNSFMDSQRISANKSPFTNGIHDYITDDEADTSEAKRYGNHKRAEDELPFVSDDSQPHPATPEPPSVSELSEQGNGPHNSGPFYEGSDTAVHGDYEDLMSQHTGFLEAPLPRQPDILPSIEEKGTETIGSNKQTHDPENESESEEKQEGISDWIKRKLRKGYSEEILTLVLNASMMNANLARKALAYYQKFNRLPNTKPGIWTEEDDNMLLMHSRKGKRALIEKHGREALDKRRKYLETMKLAS</sequence>
<comment type="similarity">
    <text evidence="1 8">Belongs to the RAP1 family.</text>
</comment>
<feature type="region of interest" description="Disordered" evidence="9">
    <location>
        <begin position="176"/>
        <end position="450"/>
    </location>
</feature>
<feature type="compositionally biased region" description="Polar residues" evidence="9">
    <location>
        <begin position="271"/>
        <end position="281"/>
    </location>
</feature>
<keyword evidence="3 8" id="KW-0779">Telomere</keyword>
<dbReference type="Pfam" id="PF08914">
    <property type="entry name" value="Myb_Rap1"/>
    <property type="match status" value="1"/>
</dbReference>
<dbReference type="InterPro" id="IPR001357">
    <property type="entry name" value="BRCT_dom"/>
</dbReference>
<dbReference type="CDD" id="cd11655">
    <property type="entry name" value="rap1_myb-like"/>
    <property type="match status" value="1"/>
</dbReference>
<feature type="compositionally biased region" description="Basic and acidic residues" evidence="9">
    <location>
        <begin position="802"/>
        <end position="815"/>
    </location>
</feature>
<dbReference type="GO" id="GO:0042162">
    <property type="term" value="F:telomeric DNA binding"/>
    <property type="evidence" value="ECO:0007669"/>
    <property type="project" value="TreeGrafter"/>
</dbReference>
<dbReference type="OrthoDB" id="435460at2759"/>
<keyword evidence="4" id="KW-0805">Transcription regulation</keyword>
<feature type="compositionally biased region" description="Basic and acidic residues" evidence="9">
    <location>
        <begin position="584"/>
        <end position="596"/>
    </location>
</feature>
<feature type="compositionally biased region" description="Polar residues" evidence="9">
    <location>
        <begin position="414"/>
        <end position="423"/>
    </location>
</feature>
<accession>A0A8H3ECW6</accession>
<feature type="compositionally biased region" description="Basic and acidic residues" evidence="9">
    <location>
        <begin position="678"/>
        <end position="693"/>
    </location>
</feature>
<evidence type="ECO:0000256" key="5">
    <source>
        <dbReference type="ARBA" id="ARBA00023159"/>
    </source>
</evidence>
<evidence type="ECO:0000256" key="2">
    <source>
        <dbReference type="ARBA" id="ARBA00022454"/>
    </source>
</evidence>
<feature type="domain" description="TRF2-interacting telomeric protein/Rap1 C-terminal" evidence="11">
    <location>
        <begin position="930"/>
        <end position="1007"/>
    </location>
</feature>
<dbReference type="InterPro" id="IPR021661">
    <property type="entry name" value="Rap1_C"/>
</dbReference>
<feature type="compositionally biased region" description="Basic and acidic residues" evidence="9">
    <location>
        <begin position="902"/>
        <end position="919"/>
    </location>
</feature>
<evidence type="ECO:0000256" key="1">
    <source>
        <dbReference type="ARBA" id="ARBA00010467"/>
    </source>
</evidence>
<proteinExistence type="inferred from homology"/>
<dbReference type="PANTHER" id="PTHR16466">
    <property type="entry name" value="TELOMERE REPEAT-BINDING FACTOR 2-INTERACTING PROTEIN 1"/>
    <property type="match status" value="1"/>
</dbReference>
<evidence type="ECO:0000256" key="7">
    <source>
        <dbReference type="ARBA" id="ARBA00023242"/>
    </source>
</evidence>
<dbReference type="EMBL" id="CAJPDQ010000001">
    <property type="protein sequence ID" value="CAF9902909.1"/>
    <property type="molecule type" value="Genomic_DNA"/>
</dbReference>
<dbReference type="Gene3D" id="1.10.10.2170">
    <property type="match status" value="1"/>
</dbReference>
<evidence type="ECO:0000259" key="10">
    <source>
        <dbReference type="Pfam" id="PF08914"/>
    </source>
</evidence>
<dbReference type="Pfam" id="PF11626">
    <property type="entry name" value="Rap1_C"/>
    <property type="match status" value="1"/>
</dbReference>
<name>A0A8H3ECW6_9LECA</name>
<feature type="domain" description="BRCT" evidence="12">
    <location>
        <begin position="6"/>
        <end position="79"/>
    </location>
</feature>
<evidence type="ECO:0000259" key="11">
    <source>
        <dbReference type="Pfam" id="PF11626"/>
    </source>
</evidence>
<evidence type="ECO:0000256" key="6">
    <source>
        <dbReference type="ARBA" id="ARBA00023163"/>
    </source>
</evidence>
<reference evidence="13" key="1">
    <citation type="submission" date="2021-03" db="EMBL/GenBank/DDBJ databases">
        <authorList>
            <person name="Tagirdzhanova G."/>
        </authorList>
    </citation>
    <scope>NUCLEOTIDE SEQUENCE</scope>
</reference>
<feature type="compositionally biased region" description="Polar residues" evidence="9">
    <location>
        <begin position="214"/>
        <end position="233"/>
    </location>
</feature>
<gene>
    <name evidence="13" type="ORF">GOMPHAMPRED_000029</name>
</gene>
<feature type="compositionally biased region" description="Polar residues" evidence="9">
    <location>
        <begin position="291"/>
        <end position="304"/>
    </location>
</feature>
<dbReference type="AlphaFoldDB" id="A0A8H3ECW6"/>
<keyword evidence="6" id="KW-0804">Transcription</keyword>
<keyword evidence="2 8" id="KW-0158">Chromosome</keyword>
<dbReference type="InterPro" id="IPR038104">
    <property type="entry name" value="Rap1_C_sf"/>
</dbReference>
<feature type="compositionally biased region" description="Polar residues" evidence="9">
    <location>
        <begin position="622"/>
        <end position="632"/>
    </location>
</feature>
<feature type="domain" description="TERF2-interacting telomeric protein 1 Myb" evidence="10">
    <location>
        <begin position="107"/>
        <end position="159"/>
    </location>
</feature>
<evidence type="ECO:0000256" key="9">
    <source>
        <dbReference type="SAM" id="MobiDB-lite"/>
    </source>
</evidence>
<dbReference type="Gene3D" id="1.10.10.60">
    <property type="entry name" value="Homeodomain-like"/>
    <property type="match status" value="1"/>
</dbReference>
<evidence type="ECO:0000259" key="12">
    <source>
        <dbReference type="Pfam" id="PF16589"/>
    </source>
</evidence>
<feature type="compositionally biased region" description="Polar residues" evidence="9">
    <location>
        <begin position="696"/>
        <end position="710"/>
    </location>
</feature>
<comment type="subunit">
    <text evidence="8">Homodimer.</text>
</comment>
<evidence type="ECO:0000256" key="8">
    <source>
        <dbReference type="RuleBase" id="RU367107"/>
    </source>
</evidence>
<feature type="compositionally biased region" description="Acidic residues" evidence="9">
    <location>
        <begin position="714"/>
        <end position="723"/>
    </location>
</feature>
<dbReference type="SUPFAM" id="SSF46689">
    <property type="entry name" value="Homeodomain-like"/>
    <property type="match status" value="1"/>
</dbReference>
<feature type="region of interest" description="Disordered" evidence="9">
    <location>
        <begin position="894"/>
        <end position="919"/>
    </location>
</feature>
<dbReference type="Pfam" id="PF16589">
    <property type="entry name" value="BRCT_2"/>
    <property type="match status" value="1"/>
</dbReference>
<protein>
    <recommendedName>
        <fullName evidence="8">DNA-binding protein RAP1</fullName>
    </recommendedName>
</protein>
<dbReference type="InterPro" id="IPR015010">
    <property type="entry name" value="TERF2IP_Myb"/>
</dbReference>
<feature type="region of interest" description="Disordered" evidence="9">
    <location>
        <begin position="581"/>
        <end position="728"/>
    </location>
</feature>
<feature type="compositionally biased region" description="Basic and acidic residues" evidence="9">
    <location>
        <begin position="257"/>
        <end position="270"/>
    </location>
</feature>
<feature type="compositionally biased region" description="Polar residues" evidence="9">
    <location>
        <begin position="837"/>
        <end position="847"/>
    </location>
</feature>
<evidence type="ECO:0000313" key="14">
    <source>
        <dbReference type="Proteomes" id="UP000664169"/>
    </source>
</evidence>
<dbReference type="InterPro" id="IPR039595">
    <property type="entry name" value="TE2IP/Rap1"/>
</dbReference>
<dbReference type="PANTHER" id="PTHR16466:SF6">
    <property type="entry name" value="TELOMERIC REPEAT-BINDING FACTOR 2-INTERACTING PROTEIN 1"/>
    <property type="match status" value="1"/>
</dbReference>
<feature type="compositionally biased region" description="Basic and acidic residues" evidence="9">
    <location>
        <begin position="430"/>
        <end position="439"/>
    </location>
</feature>
<keyword evidence="14" id="KW-1185">Reference proteome</keyword>
<dbReference type="GO" id="GO:0010833">
    <property type="term" value="P:telomere maintenance via telomere lengthening"/>
    <property type="evidence" value="ECO:0007669"/>
    <property type="project" value="UniProtKB-UniRule"/>
</dbReference>
<comment type="function">
    <text evidence="8">Involved in the regulation of telomere length, clustering and has a specific role in telomere position effect (TPE).</text>
</comment>
<feature type="compositionally biased region" description="Polar residues" evidence="9">
    <location>
        <begin position="775"/>
        <end position="787"/>
    </location>
</feature>
<comment type="caution">
    <text evidence="13">The sequence shown here is derived from an EMBL/GenBank/DDBJ whole genome shotgun (WGS) entry which is preliminary data.</text>
</comment>
<feature type="compositionally biased region" description="Polar residues" evidence="9">
    <location>
        <begin position="333"/>
        <end position="355"/>
    </location>
</feature>
<feature type="compositionally biased region" description="Basic and acidic residues" evidence="9">
    <location>
        <begin position="235"/>
        <end position="246"/>
    </location>
</feature>
<keyword evidence="5" id="KW-0010">Activator</keyword>
<organism evidence="13 14">
    <name type="scientific">Gomphillus americanus</name>
    <dbReference type="NCBI Taxonomy" id="1940652"/>
    <lineage>
        <taxon>Eukaryota</taxon>
        <taxon>Fungi</taxon>
        <taxon>Dikarya</taxon>
        <taxon>Ascomycota</taxon>
        <taxon>Pezizomycotina</taxon>
        <taxon>Lecanoromycetes</taxon>
        <taxon>OSLEUM clade</taxon>
        <taxon>Ostropomycetidae</taxon>
        <taxon>Ostropales</taxon>
        <taxon>Graphidaceae</taxon>
        <taxon>Gomphilloideae</taxon>
        <taxon>Gomphillus</taxon>
    </lineage>
</organism>
<evidence type="ECO:0000313" key="13">
    <source>
        <dbReference type="EMBL" id="CAF9902909.1"/>
    </source>
</evidence>
<dbReference type="GO" id="GO:0070187">
    <property type="term" value="C:shelterin complex"/>
    <property type="evidence" value="ECO:0007669"/>
    <property type="project" value="TreeGrafter"/>
</dbReference>
<comment type="subcellular location">
    <subcellularLocation>
        <location evidence="8">Nucleus</location>
    </subcellularLocation>
    <subcellularLocation>
        <location evidence="8">Chromosome</location>
        <location evidence="8">Telomere</location>
    </subcellularLocation>
</comment>
<evidence type="ECO:0000256" key="4">
    <source>
        <dbReference type="ARBA" id="ARBA00023015"/>
    </source>
</evidence>
<keyword evidence="7 8" id="KW-0539">Nucleus</keyword>